<keyword evidence="2" id="KW-1185">Reference proteome</keyword>
<name>A0ABP0FI65_CLALP</name>
<comment type="caution">
    <text evidence="1">The sequence shown here is derived from an EMBL/GenBank/DDBJ whole genome shotgun (WGS) entry which is preliminary data.</text>
</comment>
<dbReference type="EMBL" id="CAWYQH010000057">
    <property type="protein sequence ID" value="CAK8679355.1"/>
    <property type="molecule type" value="Genomic_DNA"/>
</dbReference>
<organism evidence="1 2">
    <name type="scientific">Clavelina lepadiformis</name>
    <name type="common">Light-bulb sea squirt</name>
    <name type="synonym">Ascidia lepadiformis</name>
    <dbReference type="NCBI Taxonomy" id="159417"/>
    <lineage>
        <taxon>Eukaryota</taxon>
        <taxon>Metazoa</taxon>
        <taxon>Chordata</taxon>
        <taxon>Tunicata</taxon>
        <taxon>Ascidiacea</taxon>
        <taxon>Aplousobranchia</taxon>
        <taxon>Clavelinidae</taxon>
        <taxon>Clavelina</taxon>
    </lineage>
</organism>
<protein>
    <submittedName>
        <fullName evidence="1">Uncharacterized protein</fullName>
    </submittedName>
</protein>
<gene>
    <name evidence="1" type="ORF">CVLEPA_LOCUS9600</name>
</gene>
<sequence>MLKKMVFYFDFHIDHHHRGLITVKSFFLGNTKRYTPSNTVVTYCAVSCFILPSNRFVVARYVVVIENMVSLQESARHLWSTDGTDRILLLVERSSKMLWSSEKFIQRGNQKG</sequence>
<dbReference type="Proteomes" id="UP001642483">
    <property type="component" value="Unassembled WGS sequence"/>
</dbReference>
<proteinExistence type="predicted"/>
<evidence type="ECO:0000313" key="2">
    <source>
        <dbReference type="Proteomes" id="UP001642483"/>
    </source>
</evidence>
<accession>A0ABP0FI65</accession>
<reference evidence="1 2" key="1">
    <citation type="submission" date="2024-02" db="EMBL/GenBank/DDBJ databases">
        <authorList>
            <person name="Daric V."/>
            <person name="Darras S."/>
        </authorList>
    </citation>
    <scope>NUCLEOTIDE SEQUENCE [LARGE SCALE GENOMIC DNA]</scope>
</reference>
<evidence type="ECO:0000313" key="1">
    <source>
        <dbReference type="EMBL" id="CAK8679355.1"/>
    </source>
</evidence>